<evidence type="ECO:0000313" key="18">
    <source>
        <dbReference type="Proteomes" id="UP000430021"/>
    </source>
</evidence>
<evidence type="ECO:0000313" key="19">
    <source>
        <dbReference type="Proteomes" id="UP000548685"/>
    </source>
</evidence>
<dbReference type="Proteomes" id="UP000548685">
    <property type="component" value="Unassembled WGS sequence"/>
</dbReference>
<name>A0A6I4UMD0_9SPHN</name>
<evidence type="ECO:0000256" key="2">
    <source>
        <dbReference type="ARBA" id="ARBA00004651"/>
    </source>
</evidence>
<keyword evidence="4" id="KW-1003">Cell membrane</keyword>
<dbReference type="InterPro" id="IPR017055">
    <property type="entry name" value="Sig_transdc_His_kinase_DctB"/>
</dbReference>
<evidence type="ECO:0000256" key="10">
    <source>
        <dbReference type="ARBA" id="ARBA00022840"/>
    </source>
</evidence>
<dbReference type="Gene3D" id="3.30.565.10">
    <property type="entry name" value="Histidine kinase-like ATPase, C-terminal domain"/>
    <property type="match status" value="1"/>
</dbReference>
<keyword evidence="6 16" id="KW-0808">Transferase</keyword>
<comment type="caution">
    <text evidence="17">The sequence shown here is derived from an EMBL/GenBank/DDBJ whole genome shotgun (WGS) entry which is preliminary data.</text>
</comment>
<sequence length="560" mass="59464">MVRQVRLGRWYLVAVGLIALTLLAALAMLGIERAVRVNALAETRAEATSQAAILAAGLESELNKFSLVPRVLAVDPEVAALLGGQSAGREVLNLRLAALAGQTNAAAIYLMDARGLTLASSNWDRPDSFIGSNYGFREYFSGASKRGTASEFALGTVSRRPGLYLAERVGPASAPLGVVAVKVEFDSLERKWRDAEDGVFVTDAGGIVLLASNPGWRFRTAEGSGANGQAVDPERNARRFGVAQPKRFDLPATGDASSPLRMIEKIQPIAPVGWELHLLADPAPRLSVALANGRLAGVIALALLGLAGAGAYLWQRQRQSRAGAQVAAQTALLREQLQQANRLATLGQITAGLGHEIRQPLAAMRVYAENGERLLAADRQTEAAANFDKIAQLAGRIGEITAEQLHFSRRSPEEPREIRLAEVIDGSLLLLRDQIRQKGLTLDRPAADLAATTVRARHVQLEQVLVNLLQNAVQACGEGGQIALAIAAEGNTVRLSVSDDGAGVPAELRETLFQPFVTSKSEGIGLGLAISHDIMRQLGGDLVHEATAAGARFTMVMPAA</sequence>
<dbReference type="EMBL" id="JACICE010000002">
    <property type="protein sequence ID" value="MBB3776199.1"/>
    <property type="molecule type" value="Genomic_DNA"/>
</dbReference>
<evidence type="ECO:0000256" key="1">
    <source>
        <dbReference type="ARBA" id="ARBA00000085"/>
    </source>
</evidence>
<dbReference type="SMART" id="SM00387">
    <property type="entry name" value="HATPase_c"/>
    <property type="match status" value="1"/>
</dbReference>
<dbReference type="Pfam" id="PF02518">
    <property type="entry name" value="HATPase_c"/>
    <property type="match status" value="1"/>
</dbReference>
<evidence type="ECO:0000256" key="5">
    <source>
        <dbReference type="ARBA" id="ARBA00022553"/>
    </source>
</evidence>
<keyword evidence="8" id="KW-0547">Nucleotide-binding</keyword>
<dbReference type="SMART" id="SM00388">
    <property type="entry name" value="HisKA"/>
    <property type="match status" value="1"/>
</dbReference>
<evidence type="ECO:0000256" key="9">
    <source>
        <dbReference type="ARBA" id="ARBA00022777"/>
    </source>
</evidence>
<dbReference type="PROSITE" id="PS50109">
    <property type="entry name" value="HIS_KIN"/>
    <property type="match status" value="1"/>
</dbReference>
<evidence type="ECO:0000256" key="13">
    <source>
        <dbReference type="ARBA" id="ARBA00023136"/>
    </source>
</evidence>
<proteinExistence type="predicted"/>
<dbReference type="Gene3D" id="3.30.450.20">
    <property type="entry name" value="PAS domain"/>
    <property type="match status" value="2"/>
</dbReference>
<dbReference type="SUPFAM" id="SSF47384">
    <property type="entry name" value="Homodimeric domain of signal transducing histidine kinase"/>
    <property type="match status" value="1"/>
</dbReference>
<dbReference type="InterPro" id="IPR029151">
    <property type="entry name" value="Sensor-like_sf"/>
</dbReference>
<keyword evidence="7 14" id="KW-0812">Transmembrane</keyword>
<dbReference type="PANTHER" id="PTHR43065:SF46">
    <property type="entry name" value="C4-DICARBOXYLATE TRANSPORT SENSOR PROTEIN DCTB"/>
    <property type="match status" value="1"/>
</dbReference>
<evidence type="ECO:0000256" key="4">
    <source>
        <dbReference type="ARBA" id="ARBA00022475"/>
    </source>
</evidence>
<dbReference type="SUPFAM" id="SSF103190">
    <property type="entry name" value="Sensory domain-like"/>
    <property type="match status" value="1"/>
</dbReference>
<dbReference type="InterPro" id="IPR005467">
    <property type="entry name" value="His_kinase_dom"/>
</dbReference>
<evidence type="ECO:0000256" key="3">
    <source>
        <dbReference type="ARBA" id="ARBA00012438"/>
    </source>
</evidence>
<keyword evidence="10" id="KW-0067">ATP-binding</keyword>
<dbReference type="OrthoDB" id="9801651at2"/>
<evidence type="ECO:0000313" key="16">
    <source>
        <dbReference type="EMBL" id="MBB3776199.1"/>
    </source>
</evidence>
<evidence type="ECO:0000256" key="12">
    <source>
        <dbReference type="ARBA" id="ARBA00023012"/>
    </source>
</evidence>
<dbReference type="RefSeq" id="WP_160760838.1">
    <property type="nucleotide sequence ID" value="NZ_BAAADZ010000010.1"/>
</dbReference>
<feature type="transmembrane region" description="Helical" evidence="14">
    <location>
        <begin position="295"/>
        <end position="314"/>
    </location>
</feature>
<dbReference type="InterPro" id="IPR033479">
    <property type="entry name" value="dCache_1"/>
</dbReference>
<reference evidence="16 19" key="2">
    <citation type="submission" date="2020-08" db="EMBL/GenBank/DDBJ databases">
        <title>Genomic Encyclopedia of Type Strains, Phase IV (KMG-IV): sequencing the most valuable type-strain genomes for metagenomic binning, comparative biology and taxonomic classification.</title>
        <authorList>
            <person name="Goeker M."/>
        </authorList>
    </citation>
    <scope>NUCLEOTIDE SEQUENCE [LARGE SCALE GENOMIC DNA]</scope>
    <source>
        <strain evidence="16 19">DSM 8510</strain>
    </source>
</reference>
<evidence type="ECO:0000256" key="11">
    <source>
        <dbReference type="ARBA" id="ARBA00022989"/>
    </source>
</evidence>
<keyword evidence="12" id="KW-0902">Two-component regulatory system</keyword>
<dbReference type="InterPro" id="IPR003661">
    <property type="entry name" value="HisK_dim/P_dom"/>
</dbReference>
<evidence type="ECO:0000256" key="8">
    <source>
        <dbReference type="ARBA" id="ARBA00022741"/>
    </source>
</evidence>
<dbReference type="GO" id="GO:0005524">
    <property type="term" value="F:ATP binding"/>
    <property type="evidence" value="ECO:0007669"/>
    <property type="project" value="UniProtKB-KW"/>
</dbReference>
<evidence type="ECO:0000256" key="6">
    <source>
        <dbReference type="ARBA" id="ARBA00022679"/>
    </source>
</evidence>
<evidence type="ECO:0000256" key="14">
    <source>
        <dbReference type="SAM" id="Phobius"/>
    </source>
</evidence>
<keyword evidence="9 17" id="KW-0418">Kinase</keyword>
<feature type="domain" description="Histidine kinase" evidence="15">
    <location>
        <begin position="352"/>
        <end position="560"/>
    </location>
</feature>
<evidence type="ECO:0000256" key="7">
    <source>
        <dbReference type="ARBA" id="ARBA00022692"/>
    </source>
</evidence>
<dbReference type="PRINTS" id="PR00344">
    <property type="entry name" value="BCTRLSENSOR"/>
</dbReference>
<dbReference type="SUPFAM" id="SSF55874">
    <property type="entry name" value="ATPase domain of HSP90 chaperone/DNA topoisomerase II/histidine kinase"/>
    <property type="match status" value="1"/>
</dbReference>
<dbReference type="GO" id="GO:0005886">
    <property type="term" value="C:plasma membrane"/>
    <property type="evidence" value="ECO:0007669"/>
    <property type="project" value="UniProtKB-SubCell"/>
</dbReference>
<evidence type="ECO:0000313" key="17">
    <source>
        <dbReference type="EMBL" id="MXP38717.1"/>
    </source>
</evidence>
<accession>A0A6I4UMD0</accession>
<dbReference type="Pfam" id="PF02743">
    <property type="entry name" value="dCache_1"/>
    <property type="match status" value="1"/>
</dbReference>
<dbReference type="Gene3D" id="6.10.250.3020">
    <property type="match status" value="1"/>
</dbReference>
<evidence type="ECO:0000259" key="15">
    <source>
        <dbReference type="PROSITE" id="PS50109"/>
    </source>
</evidence>
<dbReference type="PIRSF" id="PIRSF036431">
    <property type="entry name" value="STHK_DctB"/>
    <property type="match status" value="1"/>
</dbReference>
<dbReference type="Pfam" id="PF00512">
    <property type="entry name" value="HisKA"/>
    <property type="match status" value="1"/>
</dbReference>
<dbReference type="InterPro" id="IPR036097">
    <property type="entry name" value="HisK_dim/P_sf"/>
</dbReference>
<dbReference type="GO" id="GO:0000155">
    <property type="term" value="F:phosphorelay sensor kinase activity"/>
    <property type="evidence" value="ECO:0007669"/>
    <property type="project" value="InterPro"/>
</dbReference>
<dbReference type="Gene3D" id="1.10.287.130">
    <property type="match status" value="1"/>
</dbReference>
<comment type="catalytic activity">
    <reaction evidence="1">
        <text>ATP + protein L-histidine = ADP + protein N-phospho-L-histidine.</text>
        <dbReference type="EC" id="2.7.13.3"/>
    </reaction>
</comment>
<reference evidence="17 18" key="1">
    <citation type="submission" date="2019-12" db="EMBL/GenBank/DDBJ databases">
        <title>Genomic-based taxomic classification of the family Erythrobacteraceae.</title>
        <authorList>
            <person name="Xu L."/>
        </authorList>
    </citation>
    <scope>NUCLEOTIDE SEQUENCE [LARGE SCALE GENOMIC DNA]</scope>
    <source>
        <strain evidence="17 18">JCM 10282</strain>
    </source>
</reference>
<dbReference type="PANTHER" id="PTHR43065">
    <property type="entry name" value="SENSOR HISTIDINE KINASE"/>
    <property type="match status" value="1"/>
</dbReference>
<gene>
    <name evidence="16" type="ORF">FHS52_002168</name>
    <name evidence="17" type="ORF">GRI59_08870</name>
</gene>
<keyword evidence="13 14" id="KW-0472">Membrane</keyword>
<dbReference type="AlphaFoldDB" id="A0A6I4UMD0"/>
<keyword evidence="11 14" id="KW-1133">Transmembrane helix</keyword>
<dbReference type="CDD" id="cd00082">
    <property type="entry name" value="HisKA"/>
    <property type="match status" value="1"/>
</dbReference>
<dbReference type="Proteomes" id="UP000430021">
    <property type="component" value="Unassembled WGS sequence"/>
</dbReference>
<dbReference type="EMBL" id="WTYB01000002">
    <property type="protein sequence ID" value="MXP38717.1"/>
    <property type="molecule type" value="Genomic_DNA"/>
</dbReference>
<dbReference type="InterPro" id="IPR003594">
    <property type="entry name" value="HATPase_dom"/>
</dbReference>
<keyword evidence="5" id="KW-0597">Phosphoprotein</keyword>
<dbReference type="EC" id="2.7.13.3" evidence="3"/>
<keyword evidence="19" id="KW-1185">Reference proteome</keyword>
<protein>
    <recommendedName>
        <fullName evidence="3">histidine kinase</fullName>
        <ecNumber evidence="3">2.7.13.3</ecNumber>
    </recommendedName>
</protein>
<organism evidence="17 18">
    <name type="scientific">Erythrobacter ramosus</name>
    <dbReference type="NCBI Taxonomy" id="35811"/>
    <lineage>
        <taxon>Bacteria</taxon>
        <taxon>Pseudomonadati</taxon>
        <taxon>Pseudomonadota</taxon>
        <taxon>Alphaproteobacteria</taxon>
        <taxon>Sphingomonadales</taxon>
        <taxon>Erythrobacteraceae</taxon>
        <taxon>Erythrobacter/Porphyrobacter group</taxon>
        <taxon>Erythrobacter</taxon>
    </lineage>
</organism>
<dbReference type="InterPro" id="IPR036890">
    <property type="entry name" value="HATPase_C_sf"/>
</dbReference>
<dbReference type="InterPro" id="IPR004358">
    <property type="entry name" value="Sig_transdc_His_kin-like_C"/>
</dbReference>
<comment type="subcellular location">
    <subcellularLocation>
        <location evidence="2">Cell membrane</location>
        <topology evidence="2">Multi-pass membrane protein</topology>
    </subcellularLocation>
</comment>